<feature type="domain" description="Jacalin-type lectin" evidence="4">
    <location>
        <begin position="257"/>
        <end position="399"/>
    </location>
</feature>
<dbReference type="CDD" id="cd09612">
    <property type="entry name" value="Jacalin"/>
    <property type="match status" value="2"/>
</dbReference>
<dbReference type="Proteomes" id="UP001163823">
    <property type="component" value="Chromosome 6"/>
</dbReference>
<dbReference type="SMART" id="SM00915">
    <property type="entry name" value="Jacalin"/>
    <property type="match status" value="3"/>
</dbReference>
<dbReference type="FunFam" id="2.100.10.30:FF:000001">
    <property type="entry name" value="Jacalin-related lectin 33"/>
    <property type="match status" value="2"/>
</dbReference>
<keyword evidence="6" id="KW-1185">Reference proteome</keyword>
<sequence length="600" mass="66037">MYCTIRQFIISHGAGIDSIQIEYEARGCSVWSEKHGGNGGLKTDKVKLDYPDEYLVSLSGYFGSIECGPVIVSYYVDSIGMYMKPLTQQNQHDKRDNMFISNGDFERRDKVSATNETVKVSSNTTETAKGKEGYMFARGNGGFGEVETNDKVYITAEAAKGSSHMVHGVREKENYNLAPHYVSTEVETKYSFVPNQAVTQDQVYTTADAGRVSPYMRETEDYHKFASNGFSSDFDTKDRVNRVVQNAKGSTNIRQATMTCGPWGGNGGMLFDDGVYTGVREIHLSRTGAAVSIRVCYDMNGQAVWGNKNGGTGGLRVEKITLDYPSEFLTQISGYYGSMILRGPTIIKSLTFYTNKKKYGPFGDEQGIPFSSGSKDGIIVGFHGRKGWFIDGIGVHVIEGGHSIARPSCEVVSGMVKGQVQFGPAILPAGMVKEPAPCVPGPWGGDGGNTWDDGVFTGIKKIFLTKGEAIYSIQFEYDRNGQSMWSVKHGGSNEGSCHVVQFEYPNEVLTCISGYYGIVGRDECKKVVKSVSFQTNRGRYGPYGNETGTYFSSTKTEGKIVGFHGRSGCYLYAIGVHIQHWMNDRVQHRPIKAVFNKIFT</sequence>
<evidence type="ECO:0000313" key="6">
    <source>
        <dbReference type="Proteomes" id="UP001163823"/>
    </source>
</evidence>
<dbReference type="GO" id="GO:0005537">
    <property type="term" value="F:D-mannose binding"/>
    <property type="evidence" value="ECO:0007669"/>
    <property type="project" value="UniProtKB-ARBA"/>
</dbReference>
<dbReference type="AlphaFoldDB" id="A0AAD7PTE2"/>
<dbReference type="KEGG" id="qsa:O6P43_016221"/>
<feature type="domain" description="Jacalin-type lectin" evidence="4">
    <location>
        <begin position="437"/>
        <end position="580"/>
    </location>
</feature>
<evidence type="ECO:0000256" key="1">
    <source>
        <dbReference type="ARBA" id="ARBA00006568"/>
    </source>
</evidence>
<evidence type="ECO:0000259" key="4">
    <source>
        <dbReference type="PROSITE" id="PS51752"/>
    </source>
</evidence>
<dbReference type="InterPro" id="IPR033734">
    <property type="entry name" value="Jacalin-like_lectin_dom_plant"/>
</dbReference>
<keyword evidence="2" id="KW-0430">Lectin</keyword>
<dbReference type="GO" id="GO:0005536">
    <property type="term" value="F:D-glucose binding"/>
    <property type="evidence" value="ECO:0007669"/>
    <property type="project" value="UniProtKB-ARBA"/>
</dbReference>
<dbReference type="SUPFAM" id="SSF51101">
    <property type="entry name" value="Mannose-binding lectins"/>
    <property type="match status" value="3"/>
</dbReference>
<evidence type="ECO:0000256" key="3">
    <source>
        <dbReference type="ARBA" id="ARBA00074236"/>
    </source>
</evidence>
<dbReference type="PANTHER" id="PTHR47293">
    <property type="entry name" value="JACALIN-RELATED LECTIN 3"/>
    <property type="match status" value="1"/>
</dbReference>
<comment type="caution">
    <text evidence="5">The sequence shown here is derived from an EMBL/GenBank/DDBJ whole genome shotgun (WGS) entry which is preliminary data.</text>
</comment>
<feature type="domain" description="Jacalin-type lectin" evidence="4">
    <location>
        <begin position="1"/>
        <end position="73"/>
    </location>
</feature>
<dbReference type="Pfam" id="PF01419">
    <property type="entry name" value="Jacalin"/>
    <property type="match status" value="3"/>
</dbReference>
<protein>
    <recommendedName>
        <fullName evidence="3">Mannose/glucose-specific lectin</fullName>
    </recommendedName>
</protein>
<evidence type="ECO:0000313" key="5">
    <source>
        <dbReference type="EMBL" id="KAJ7966807.1"/>
    </source>
</evidence>
<dbReference type="PROSITE" id="PS51752">
    <property type="entry name" value="JACALIN_LECTIN"/>
    <property type="match status" value="3"/>
</dbReference>
<dbReference type="PANTHER" id="PTHR47293:SF74">
    <property type="entry name" value="JACALIN-TYPE LECTIN DOMAIN-CONTAINING PROTEIN"/>
    <property type="match status" value="1"/>
</dbReference>
<organism evidence="5 6">
    <name type="scientific">Quillaja saponaria</name>
    <name type="common">Soap bark tree</name>
    <dbReference type="NCBI Taxonomy" id="32244"/>
    <lineage>
        <taxon>Eukaryota</taxon>
        <taxon>Viridiplantae</taxon>
        <taxon>Streptophyta</taxon>
        <taxon>Embryophyta</taxon>
        <taxon>Tracheophyta</taxon>
        <taxon>Spermatophyta</taxon>
        <taxon>Magnoliopsida</taxon>
        <taxon>eudicotyledons</taxon>
        <taxon>Gunneridae</taxon>
        <taxon>Pentapetalae</taxon>
        <taxon>rosids</taxon>
        <taxon>fabids</taxon>
        <taxon>Fabales</taxon>
        <taxon>Quillajaceae</taxon>
        <taxon>Quillaja</taxon>
    </lineage>
</organism>
<dbReference type="Gene3D" id="2.100.10.30">
    <property type="entry name" value="Jacalin-like lectin domain"/>
    <property type="match status" value="3"/>
</dbReference>
<evidence type="ECO:0000256" key="2">
    <source>
        <dbReference type="ARBA" id="ARBA00022734"/>
    </source>
</evidence>
<accession>A0AAD7PTE2</accession>
<dbReference type="EMBL" id="JARAOO010000006">
    <property type="protein sequence ID" value="KAJ7966807.1"/>
    <property type="molecule type" value="Genomic_DNA"/>
</dbReference>
<name>A0AAD7PTE2_QUISA</name>
<dbReference type="InterPro" id="IPR036404">
    <property type="entry name" value="Jacalin-like_lectin_dom_sf"/>
</dbReference>
<reference evidence="5" key="1">
    <citation type="journal article" date="2023" name="Science">
        <title>Elucidation of the pathway for biosynthesis of saponin adjuvants from the soapbark tree.</title>
        <authorList>
            <person name="Reed J."/>
            <person name="Orme A."/>
            <person name="El-Demerdash A."/>
            <person name="Owen C."/>
            <person name="Martin L.B.B."/>
            <person name="Misra R.C."/>
            <person name="Kikuchi S."/>
            <person name="Rejzek M."/>
            <person name="Martin A.C."/>
            <person name="Harkess A."/>
            <person name="Leebens-Mack J."/>
            <person name="Louveau T."/>
            <person name="Stephenson M.J."/>
            <person name="Osbourn A."/>
        </authorList>
    </citation>
    <scope>NUCLEOTIDE SEQUENCE</scope>
    <source>
        <strain evidence="5">S10</strain>
    </source>
</reference>
<comment type="similarity">
    <text evidence="1">Belongs to the jacalin lectin family.</text>
</comment>
<gene>
    <name evidence="5" type="ORF">O6P43_016221</name>
</gene>
<proteinExistence type="inferred from homology"/>
<dbReference type="InterPro" id="IPR001229">
    <property type="entry name" value="Jacalin-like_lectin_dom"/>
</dbReference>